<accession>A0A518BGY8</accession>
<dbReference type="EMBL" id="CP036287">
    <property type="protein sequence ID" value="QDU66241.1"/>
    <property type="molecule type" value="Genomic_DNA"/>
</dbReference>
<proteinExistence type="predicted"/>
<keyword evidence="2" id="KW-1185">Reference proteome</keyword>
<gene>
    <name evidence="1" type="ORF">Pla133_13070</name>
</gene>
<organism evidence="1 2">
    <name type="scientific">Engelhardtia mirabilis</name>
    <dbReference type="NCBI Taxonomy" id="2528011"/>
    <lineage>
        <taxon>Bacteria</taxon>
        <taxon>Pseudomonadati</taxon>
        <taxon>Planctomycetota</taxon>
        <taxon>Planctomycetia</taxon>
        <taxon>Planctomycetia incertae sedis</taxon>
        <taxon>Engelhardtia</taxon>
    </lineage>
</organism>
<dbReference type="AlphaFoldDB" id="A0A518BGY8"/>
<reference evidence="1 2" key="1">
    <citation type="submission" date="2019-02" db="EMBL/GenBank/DDBJ databases">
        <title>Deep-cultivation of Planctomycetes and their phenomic and genomic characterization uncovers novel biology.</title>
        <authorList>
            <person name="Wiegand S."/>
            <person name="Jogler M."/>
            <person name="Boedeker C."/>
            <person name="Pinto D."/>
            <person name="Vollmers J."/>
            <person name="Rivas-Marin E."/>
            <person name="Kohn T."/>
            <person name="Peeters S.H."/>
            <person name="Heuer A."/>
            <person name="Rast P."/>
            <person name="Oberbeckmann S."/>
            <person name="Bunk B."/>
            <person name="Jeske O."/>
            <person name="Meyerdierks A."/>
            <person name="Storesund J.E."/>
            <person name="Kallscheuer N."/>
            <person name="Luecker S."/>
            <person name="Lage O.M."/>
            <person name="Pohl T."/>
            <person name="Merkel B.J."/>
            <person name="Hornburger P."/>
            <person name="Mueller R.-W."/>
            <person name="Bruemmer F."/>
            <person name="Labrenz M."/>
            <person name="Spormann A.M."/>
            <person name="Op den Camp H."/>
            <person name="Overmann J."/>
            <person name="Amann R."/>
            <person name="Jetten M.S.M."/>
            <person name="Mascher T."/>
            <person name="Medema M.H."/>
            <person name="Devos D.P."/>
            <person name="Kaster A.-K."/>
            <person name="Ovreas L."/>
            <person name="Rohde M."/>
            <person name="Galperin M.Y."/>
            <person name="Jogler C."/>
        </authorList>
    </citation>
    <scope>NUCLEOTIDE SEQUENCE [LARGE SCALE GENOMIC DNA]</scope>
    <source>
        <strain evidence="1 2">Pla133</strain>
    </source>
</reference>
<name>A0A518BGY8_9BACT</name>
<dbReference type="KEGG" id="pbap:Pla133_13070"/>
<dbReference type="Proteomes" id="UP000316921">
    <property type="component" value="Chromosome"/>
</dbReference>
<evidence type="ECO:0000313" key="1">
    <source>
        <dbReference type="EMBL" id="QDU66241.1"/>
    </source>
</evidence>
<sequence>MRYIDFSGFPSADFLELIYYGSRGNTSAAAQLMELWIAELVTPLDVAFLLADMKAAWRMYHVAYFDRFGSTERLRDESGEVWVETSLGEGGGGDIFVRSRYIESYSRARSTEFTGGLLILQAASRAEGVDPTGSSGPGPLLDGMIDESFGKQLRYFEACASFLDAYAEEYPATVQHFEGNLERASMLQALQVIERLEVQR</sequence>
<protein>
    <submittedName>
        <fullName evidence="1">Uncharacterized protein</fullName>
    </submittedName>
</protein>
<evidence type="ECO:0000313" key="2">
    <source>
        <dbReference type="Proteomes" id="UP000316921"/>
    </source>
</evidence>